<dbReference type="OrthoDB" id="9798081at2"/>
<dbReference type="Gene3D" id="3.40.630.30">
    <property type="match status" value="1"/>
</dbReference>
<dbReference type="PROSITE" id="PS51186">
    <property type="entry name" value="GNAT"/>
    <property type="match status" value="1"/>
</dbReference>
<proteinExistence type="predicted"/>
<reference evidence="2 3" key="1">
    <citation type="submission" date="2019-10" db="EMBL/GenBank/DDBJ databases">
        <authorList>
            <person name="Dong K."/>
        </authorList>
    </citation>
    <scope>NUCLEOTIDE SEQUENCE [LARGE SCALE GENOMIC DNA]</scope>
    <source>
        <strain evidence="2 3">DSM 28960</strain>
    </source>
</reference>
<organism evidence="2 3">
    <name type="scientific">Lactococcus hircilactis</name>
    <dbReference type="NCBI Taxonomy" id="1494462"/>
    <lineage>
        <taxon>Bacteria</taxon>
        <taxon>Bacillati</taxon>
        <taxon>Bacillota</taxon>
        <taxon>Bacilli</taxon>
        <taxon>Lactobacillales</taxon>
        <taxon>Streptococcaceae</taxon>
        <taxon>Lactococcus</taxon>
    </lineage>
</organism>
<evidence type="ECO:0000259" key="1">
    <source>
        <dbReference type="PROSITE" id="PS51186"/>
    </source>
</evidence>
<accession>A0A7X1Z9V6</accession>
<comment type="caution">
    <text evidence="2">The sequence shown here is derived from an EMBL/GenBank/DDBJ whole genome shotgun (WGS) entry which is preliminary data.</text>
</comment>
<dbReference type="InterPro" id="IPR016181">
    <property type="entry name" value="Acyl_CoA_acyltransferase"/>
</dbReference>
<dbReference type="RefSeq" id="WP_153496053.1">
    <property type="nucleotide sequence ID" value="NZ_CBCRWP010000003.1"/>
</dbReference>
<name>A0A7X1Z9V6_9LACT</name>
<evidence type="ECO:0000313" key="3">
    <source>
        <dbReference type="Proteomes" id="UP000439550"/>
    </source>
</evidence>
<dbReference type="InterPro" id="IPR000182">
    <property type="entry name" value="GNAT_dom"/>
</dbReference>
<dbReference type="Pfam" id="PF13302">
    <property type="entry name" value="Acetyltransf_3"/>
    <property type="match status" value="1"/>
</dbReference>
<keyword evidence="2" id="KW-0808">Transferase</keyword>
<sequence>MDINLELAKNERMETPRLILRKIELSDAKDLFEYMNDEKVAAMSGMKSKENILSVEKSIAHWFIPERLIIWGLEDKKSHRIIGQIELHIDGGQAELGWMLNASFWGLGLMPEACQHLIRFAFKNLKLQVLTAKCNFENHNSIRVMEKCGMKKYGQVFDTISGELVLSEYYALKQDEMKISQNKREDFSEQ</sequence>
<feature type="domain" description="N-acetyltransferase" evidence="1">
    <location>
        <begin position="18"/>
        <end position="176"/>
    </location>
</feature>
<dbReference type="SUPFAM" id="SSF55729">
    <property type="entry name" value="Acyl-CoA N-acyltransferases (Nat)"/>
    <property type="match status" value="1"/>
</dbReference>
<protein>
    <submittedName>
        <fullName evidence="2">GNAT family N-acetyltransferase</fullName>
    </submittedName>
</protein>
<keyword evidence="3" id="KW-1185">Reference proteome</keyword>
<dbReference type="EMBL" id="WITJ01000006">
    <property type="protein sequence ID" value="MQW39377.1"/>
    <property type="molecule type" value="Genomic_DNA"/>
</dbReference>
<dbReference type="Proteomes" id="UP000439550">
    <property type="component" value="Unassembled WGS sequence"/>
</dbReference>
<evidence type="ECO:0000313" key="2">
    <source>
        <dbReference type="EMBL" id="MQW39377.1"/>
    </source>
</evidence>
<dbReference type="InterPro" id="IPR051531">
    <property type="entry name" value="N-acetyltransferase"/>
</dbReference>
<dbReference type="AlphaFoldDB" id="A0A7X1Z9V6"/>
<dbReference type="GO" id="GO:0016747">
    <property type="term" value="F:acyltransferase activity, transferring groups other than amino-acyl groups"/>
    <property type="evidence" value="ECO:0007669"/>
    <property type="project" value="InterPro"/>
</dbReference>
<dbReference type="PANTHER" id="PTHR43792">
    <property type="entry name" value="GNAT FAMILY, PUTATIVE (AFU_ORTHOLOGUE AFUA_3G00765)-RELATED-RELATED"/>
    <property type="match status" value="1"/>
</dbReference>
<gene>
    <name evidence="2" type="ORF">GHI93_05410</name>
</gene>